<keyword evidence="4" id="KW-1185">Reference proteome</keyword>
<reference evidence="3 4" key="1">
    <citation type="journal article" date="2018" name="Nat. Ecol. Evol.">
        <title>Pezizomycetes genomes reveal the molecular basis of ectomycorrhizal truffle lifestyle.</title>
        <authorList>
            <person name="Murat C."/>
            <person name="Payen T."/>
            <person name="Noel B."/>
            <person name="Kuo A."/>
            <person name="Morin E."/>
            <person name="Chen J."/>
            <person name="Kohler A."/>
            <person name="Krizsan K."/>
            <person name="Balestrini R."/>
            <person name="Da Silva C."/>
            <person name="Montanini B."/>
            <person name="Hainaut M."/>
            <person name="Levati E."/>
            <person name="Barry K.W."/>
            <person name="Belfiori B."/>
            <person name="Cichocki N."/>
            <person name="Clum A."/>
            <person name="Dockter R.B."/>
            <person name="Fauchery L."/>
            <person name="Guy J."/>
            <person name="Iotti M."/>
            <person name="Le Tacon F."/>
            <person name="Lindquist E.A."/>
            <person name="Lipzen A."/>
            <person name="Malagnac F."/>
            <person name="Mello A."/>
            <person name="Molinier V."/>
            <person name="Miyauchi S."/>
            <person name="Poulain J."/>
            <person name="Riccioni C."/>
            <person name="Rubini A."/>
            <person name="Sitrit Y."/>
            <person name="Splivallo R."/>
            <person name="Traeger S."/>
            <person name="Wang M."/>
            <person name="Zifcakova L."/>
            <person name="Wipf D."/>
            <person name="Zambonelli A."/>
            <person name="Paolocci F."/>
            <person name="Nowrousian M."/>
            <person name="Ottonello S."/>
            <person name="Baldrian P."/>
            <person name="Spatafora J.W."/>
            <person name="Henrissat B."/>
            <person name="Nagy L.G."/>
            <person name="Aury J.M."/>
            <person name="Wincker P."/>
            <person name="Grigoriev I.V."/>
            <person name="Bonfante P."/>
            <person name="Martin F.M."/>
        </authorList>
    </citation>
    <scope>NUCLEOTIDE SEQUENCE [LARGE SCALE GENOMIC DNA]</scope>
    <source>
        <strain evidence="3 4">RN42</strain>
    </source>
</reference>
<organism evidence="3 4">
    <name type="scientific">Ascobolus immersus RN42</name>
    <dbReference type="NCBI Taxonomy" id="1160509"/>
    <lineage>
        <taxon>Eukaryota</taxon>
        <taxon>Fungi</taxon>
        <taxon>Dikarya</taxon>
        <taxon>Ascomycota</taxon>
        <taxon>Pezizomycotina</taxon>
        <taxon>Pezizomycetes</taxon>
        <taxon>Pezizales</taxon>
        <taxon>Ascobolaceae</taxon>
        <taxon>Ascobolus</taxon>
    </lineage>
</organism>
<evidence type="ECO:0000313" key="3">
    <source>
        <dbReference type="EMBL" id="RPA71471.1"/>
    </source>
</evidence>
<dbReference type="SUPFAM" id="SSF52113">
    <property type="entry name" value="BRCT domain"/>
    <property type="match status" value="1"/>
</dbReference>
<name>A0A3N4HGH0_ASCIM</name>
<accession>A0A3N4HGH0</accession>
<feature type="transmembrane region" description="Helical" evidence="1">
    <location>
        <begin position="52"/>
        <end position="73"/>
    </location>
</feature>
<gene>
    <name evidence="3" type="ORF">BJ508DRAFT_336003</name>
</gene>
<dbReference type="Gene3D" id="3.40.50.10190">
    <property type="entry name" value="BRCT domain"/>
    <property type="match status" value="1"/>
</dbReference>
<keyword evidence="1" id="KW-0812">Transmembrane</keyword>
<dbReference type="AlphaFoldDB" id="A0A3N4HGH0"/>
<evidence type="ECO:0000259" key="2">
    <source>
        <dbReference type="PROSITE" id="PS50172"/>
    </source>
</evidence>
<dbReference type="InterPro" id="IPR001357">
    <property type="entry name" value="BRCT_dom"/>
</dbReference>
<sequence>MAPKMKTHRQKLKSKEKVVNGVYPLIKGGGELGRFLAVLFCRSSMPKAKNGAPFYLLIFAGVGSVLAETIKAVKTKGTSLAKTALGLNILSLILTAIAFGIDIHTKDYKKVEEVRPNQKTLEFIALGVECGLKLIVDVVTYFFTSQSNVEKNIDLEAQAHQGKEVRIGNTARKAGIVPLEELNLFMKGIRVCLDVPGKDRRGLQTIIGRAGGMVVPAPKVDEGHGLDVYVYGAGGLGGKDQAKEFRKIGVPVVTTGWVAACNSQKERVATHTYLVPNFTLR</sequence>
<dbReference type="Proteomes" id="UP000275078">
    <property type="component" value="Unassembled WGS sequence"/>
</dbReference>
<dbReference type="EMBL" id="ML119926">
    <property type="protein sequence ID" value="RPA71471.1"/>
    <property type="molecule type" value="Genomic_DNA"/>
</dbReference>
<evidence type="ECO:0000256" key="1">
    <source>
        <dbReference type="SAM" id="Phobius"/>
    </source>
</evidence>
<feature type="transmembrane region" description="Helical" evidence="1">
    <location>
        <begin position="85"/>
        <end position="103"/>
    </location>
</feature>
<keyword evidence="1" id="KW-1133">Transmembrane helix</keyword>
<protein>
    <recommendedName>
        <fullName evidence="2">BRCT domain-containing protein</fullName>
    </recommendedName>
</protein>
<dbReference type="PROSITE" id="PS50172">
    <property type="entry name" value="BRCT"/>
    <property type="match status" value="1"/>
</dbReference>
<dbReference type="InterPro" id="IPR036420">
    <property type="entry name" value="BRCT_dom_sf"/>
</dbReference>
<evidence type="ECO:0000313" key="4">
    <source>
        <dbReference type="Proteomes" id="UP000275078"/>
    </source>
</evidence>
<proteinExistence type="predicted"/>
<feature type="domain" description="BRCT" evidence="2">
    <location>
        <begin position="174"/>
        <end position="275"/>
    </location>
</feature>
<keyword evidence="1" id="KW-0472">Membrane</keyword>